<evidence type="ECO:0000313" key="1">
    <source>
        <dbReference type="EMBL" id="TFK69830.1"/>
    </source>
</evidence>
<gene>
    <name evidence="1" type="ORF">BDN72DRAFT_582065</name>
</gene>
<proteinExistence type="predicted"/>
<dbReference type="Proteomes" id="UP000308600">
    <property type="component" value="Unassembled WGS sequence"/>
</dbReference>
<dbReference type="EMBL" id="ML208323">
    <property type="protein sequence ID" value="TFK69830.1"/>
    <property type="molecule type" value="Genomic_DNA"/>
</dbReference>
<evidence type="ECO:0000313" key="2">
    <source>
        <dbReference type="Proteomes" id="UP000308600"/>
    </source>
</evidence>
<reference evidence="1 2" key="1">
    <citation type="journal article" date="2019" name="Nat. Ecol. Evol.">
        <title>Megaphylogeny resolves global patterns of mushroom evolution.</title>
        <authorList>
            <person name="Varga T."/>
            <person name="Krizsan K."/>
            <person name="Foldi C."/>
            <person name="Dima B."/>
            <person name="Sanchez-Garcia M."/>
            <person name="Sanchez-Ramirez S."/>
            <person name="Szollosi G.J."/>
            <person name="Szarkandi J.G."/>
            <person name="Papp V."/>
            <person name="Albert L."/>
            <person name="Andreopoulos W."/>
            <person name="Angelini C."/>
            <person name="Antonin V."/>
            <person name="Barry K.W."/>
            <person name="Bougher N.L."/>
            <person name="Buchanan P."/>
            <person name="Buyck B."/>
            <person name="Bense V."/>
            <person name="Catcheside P."/>
            <person name="Chovatia M."/>
            <person name="Cooper J."/>
            <person name="Damon W."/>
            <person name="Desjardin D."/>
            <person name="Finy P."/>
            <person name="Geml J."/>
            <person name="Haridas S."/>
            <person name="Hughes K."/>
            <person name="Justo A."/>
            <person name="Karasinski D."/>
            <person name="Kautmanova I."/>
            <person name="Kiss B."/>
            <person name="Kocsube S."/>
            <person name="Kotiranta H."/>
            <person name="LaButti K.M."/>
            <person name="Lechner B.E."/>
            <person name="Liimatainen K."/>
            <person name="Lipzen A."/>
            <person name="Lukacs Z."/>
            <person name="Mihaltcheva S."/>
            <person name="Morgado L.N."/>
            <person name="Niskanen T."/>
            <person name="Noordeloos M.E."/>
            <person name="Ohm R.A."/>
            <person name="Ortiz-Santana B."/>
            <person name="Ovrebo C."/>
            <person name="Racz N."/>
            <person name="Riley R."/>
            <person name="Savchenko A."/>
            <person name="Shiryaev A."/>
            <person name="Soop K."/>
            <person name="Spirin V."/>
            <person name="Szebenyi C."/>
            <person name="Tomsovsky M."/>
            <person name="Tulloss R.E."/>
            <person name="Uehling J."/>
            <person name="Grigoriev I.V."/>
            <person name="Vagvolgyi C."/>
            <person name="Papp T."/>
            <person name="Martin F.M."/>
            <person name="Miettinen O."/>
            <person name="Hibbett D.S."/>
            <person name="Nagy L.G."/>
        </authorList>
    </citation>
    <scope>NUCLEOTIDE SEQUENCE [LARGE SCALE GENOMIC DNA]</scope>
    <source>
        <strain evidence="1 2">NL-1719</strain>
    </source>
</reference>
<name>A0ACD3AW95_9AGAR</name>
<accession>A0ACD3AW95</accession>
<sequence>MILAVISYQLGTRRALDPEQWERIRQEWEQKRDQWMGREADIARREGAMKRKEDEWQSKQEEERTIRDSFRWANLTPSTQCTRYGVREYTATFFPGYSWLSHSEKLTSCSNTEAVVMGHNYPKPDYCQFQNNQYIGHWSVGDLPDCKTYFEWFKDRGCVAPGSPLRRYEAHLGTQRPEDDGQIMCDTTPALLKGKSFDKPDSCAHWSEGWWGIFFIEDAGCQNLQVQS</sequence>
<protein>
    <submittedName>
        <fullName evidence="1">Uncharacterized protein</fullName>
    </submittedName>
</protein>
<keyword evidence="2" id="KW-1185">Reference proteome</keyword>
<organism evidence="1 2">
    <name type="scientific">Pluteus cervinus</name>
    <dbReference type="NCBI Taxonomy" id="181527"/>
    <lineage>
        <taxon>Eukaryota</taxon>
        <taxon>Fungi</taxon>
        <taxon>Dikarya</taxon>
        <taxon>Basidiomycota</taxon>
        <taxon>Agaricomycotina</taxon>
        <taxon>Agaricomycetes</taxon>
        <taxon>Agaricomycetidae</taxon>
        <taxon>Agaricales</taxon>
        <taxon>Pluteineae</taxon>
        <taxon>Pluteaceae</taxon>
        <taxon>Pluteus</taxon>
    </lineage>
</organism>